<dbReference type="NCBIfam" id="TIGR02937">
    <property type="entry name" value="sigma70-ECF"/>
    <property type="match status" value="1"/>
</dbReference>
<dbReference type="InterPro" id="IPR014284">
    <property type="entry name" value="RNA_pol_sigma-70_dom"/>
</dbReference>
<comment type="similarity">
    <text evidence="1">Belongs to the sigma-70 factor family. ECF subfamily.</text>
</comment>
<dbReference type="InterPro" id="IPR013325">
    <property type="entry name" value="RNA_pol_sigma_r2"/>
</dbReference>
<keyword evidence="7" id="KW-1185">Reference proteome</keyword>
<name>A0A554VEN5_9FLAO</name>
<dbReference type="RefSeq" id="WP_109436892.1">
    <property type="nucleotide sequence ID" value="NZ_CANLFO010000005.1"/>
</dbReference>
<evidence type="ECO:0000256" key="2">
    <source>
        <dbReference type="ARBA" id="ARBA00023015"/>
    </source>
</evidence>
<evidence type="ECO:0000256" key="3">
    <source>
        <dbReference type="ARBA" id="ARBA00023082"/>
    </source>
</evidence>
<dbReference type="GO" id="GO:0003677">
    <property type="term" value="F:DNA binding"/>
    <property type="evidence" value="ECO:0007669"/>
    <property type="project" value="InterPro"/>
</dbReference>
<dbReference type="InterPro" id="IPR013249">
    <property type="entry name" value="RNA_pol_sigma70_r4_t2"/>
</dbReference>
<evidence type="ECO:0000313" key="6">
    <source>
        <dbReference type="EMBL" id="TSE05549.1"/>
    </source>
</evidence>
<dbReference type="GO" id="GO:0016987">
    <property type="term" value="F:sigma factor activity"/>
    <property type="evidence" value="ECO:0007669"/>
    <property type="project" value="UniProtKB-KW"/>
</dbReference>
<dbReference type="InterPro" id="IPR039425">
    <property type="entry name" value="RNA_pol_sigma-70-like"/>
</dbReference>
<keyword evidence="2" id="KW-0805">Transcription regulation</keyword>
<proteinExistence type="inferred from homology"/>
<dbReference type="CDD" id="cd06171">
    <property type="entry name" value="Sigma70_r4"/>
    <property type="match status" value="1"/>
</dbReference>
<comment type="caution">
    <text evidence="6">The sequence shown here is derived from an EMBL/GenBank/DDBJ whole genome shotgun (WGS) entry which is preliminary data.</text>
</comment>
<dbReference type="SUPFAM" id="SSF88946">
    <property type="entry name" value="Sigma2 domain of RNA polymerase sigma factors"/>
    <property type="match status" value="1"/>
</dbReference>
<dbReference type="OrthoDB" id="9150024at2"/>
<dbReference type="Pfam" id="PF08281">
    <property type="entry name" value="Sigma70_r4_2"/>
    <property type="match status" value="1"/>
</dbReference>
<dbReference type="PANTHER" id="PTHR43133:SF46">
    <property type="entry name" value="RNA POLYMERASE SIGMA-70 FACTOR ECF SUBFAMILY"/>
    <property type="match status" value="1"/>
</dbReference>
<evidence type="ECO:0000256" key="4">
    <source>
        <dbReference type="ARBA" id="ARBA00023163"/>
    </source>
</evidence>
<evidence type="ECO:0000259" key="5">
    <source>
        <dbReference type="Pfam" id="PF08281"/>
    </source>
</evidence>
<dbReference type="GO" id="GO:0006352">
    <property type="term" value="P:DNA-templated transcription initiation"/>
    <property type="evidence" value="ECO:0007669"/>
    <property type="project" value="InterPro"/>
</dbReference>
<gene>
    <name evidence="6" type="ORF">FOF46_22520</name>
</gene>
<dbReference type="InterPro" id="IPR013324">
    <property type="entry name" value="RNA_pol_sigma_r3/r4-like"/>
</dbReference>
<reference evidence="6 7" key="1">
    <citation type="submission" date="2019-07" db="EMBL/GenBank/DDBJ databases">
        <title>The draft genome sequence of Aquimarina algiphila M91.</title>
        <authorList>
            <person name="Meng X."/>
        </authorList>
    </citation>
    <scope>NUCLEOTIDE SEQUENCE [LARGE SCALE GENOMIC DNA]</scope>
    <source>
        <strain evidence="6 7">M91</strain>
    </source>
</reference>
<dbReference type="Gene3D" id="1.10.10.10">
    <property type="entry name" value="Winged helix-like DNA-binding domain superfamily/Winged helix DNA-binding domain"/>
    <property type="match status" value="1"/>
</dbReference>
<sequence>MQSIRSIDSILWTKVKLGDLNAFNELYDKYIDSLYAFGIQYTNDTGYVKDCIHDLFLDIYKYRKKLSDVDNVKYYLFTSLKRKINKKFKSKLKLFSADDKKDEIVSSSKSAEESIIQSENSLEISAKLSVAMTSLSSKQRKGLSLKFDEKKSYEEIAAILGISIESVRTLIYRAVKKLRNEIEIE</sequence>
<evidence type="ECO:0000313" key="7">
    <source>
        <dbReference type="Proteomes" id="UP000318833"/>
    </source>
</evidence>
<dbReference type="InterPro" id="IPR036388">
    <property type="entry name" value="WH-like_DNA-bd_sf"/>
</dbReference>
<evidence type="ECO:0000256" key="1">
    <source>
        <dbReference type="ARBA" id="ARBA00010641"/>
    </source>
</evidence>
<dbReference type="Proteomes" id="UP000318833">
    <property type="component" value="Unassembled WGS sequence"/>
</dbReference>
<keyword evidence="3" id="KW-0731">Sigma factor</keyword>
<dbReference type="AlphaFoldDB" id="A0A554VEN5"/>
<dbReference type="Gene3D" id="1.10.1740.10">
    <property type="match status" value="1"/>
</dbReference>
<dbReference type="EMBL" id="VLNR01000059">
    <property type="protein sequence ID" value="TSE05549.1"/>
    <property type="molecule type" value="Genomic_DNA"/>
</dbReference>
<feature type="domain" description="RNA polymerase sigma factor 70 region 4 type 2" evidence="5">
    <location>
        <begin position="128"/>
        <end position="178"/>
    </location>
</feature>
<organism evidence="6 7">
    <name type="scientific">Aquimarina algiphila</name>
    <dbReference type="NCBI Taxonomy" id="2047982"/>
    <lineage>
        <taxon>Bacteria</taxon>
        <taxon>Pseudomonadati</taxon>
        <taxon>Bacteroidota</taxon>
        <taxon>Flavobacteriia</taxon>
        <taxon>Flavobacteriales</taxon>
        <taxon>Flavobacteriaceae</taxon>
        <taxon>Aquimarina</taxon>
    </lineage>
</organism>
<dbReference type="PANTHER" id="PTHR43133">
    <property type="entry name" value="RNA POLYMERASE ECF-TYPE SIGMA FACTO"/>
    <property type="match status" value="1"/>
</dbReference>
<dbReference type="SUPFAM" id="SSF88659">
    <property type="entry name" value="Sigma3 and sigma4 domains of RNA polymerase sigma factors"/>
    <property type="match status" value="1"/>
</dbReference>
<accession>A0A554VEN5</accession>
<protein>
    <submittedName>
        <fullName evidence="6">Sigma-70 family RNA polymerase sigma factor</fullName>
    </submittedName>
</protein>
<keyword evidence="4" id="KW-0804">Transcription</keyword>